<name>A0A6V7QDY6_ANACO</name>
<comment type="similarity">
    <text evidence="1">Belongs to the LOR family.</text>
</comment>
<reference evidence="2" key="1">
    <citation type="submission" date="2020-07" db="EMBL/GenBank/DDBJ databases">
        <authorList>
            <person name="Lin J."/>
        </authorList>
    </citation>
    <scope>NUCLEOTIDE SEQUENCE</scope>
</reference>
<proteinExistence type="inferred from homology"/>
<dbReference type="Gene3D" id="2.40.160.200">
    <property type="entry name" value="LURP1-related"/>
    <property type="match status" value="1"/>
</dbReference>
<sequence>MDVALASSSLAMVGPQYCAPYPLQLIFAEKAPGVKRKNLAVTDIFGNLIFRTEKAGSLFAHQRVILDAATGFVILSAEKKMMDLNEEWHVFRGNSFDQRDLLFTVQRTAAVQIKTELNVFLATNMRKDAFDFKVEGSYYMGSCKISSSDSSVIAEMSKEHDTKLKKGSVAVSVDPNTDFAFVAALMVIRHEFHVEGKKMIFTAAFSGGTSVPATVAKLALRRLT</sequence>
<evidence type="ECO:0000313" key="2">
    <source>
        <dbReference type="EMBL" id="CAD1841077.1"/>
    </source>
</evidence>
<dbReference type="InterPro" id="IPR038595">
    <property type="entry name" value="LOR_sf"/>
</dbReference>
<accession>A0A6V7QDY6</accession>
<dbReference type="Pfam" id="PF04525">
    <property type="entry name" value="LOR"/>
    <property type="match status" value="1"/>
</dbReference>
<dbReference type="InterPro" id="IPR007612">
    <property type="entry name" value="LOR"/>
</dbReference>
<evidence type="ECO:0000256" key="1">
    <source>
        <dbReference type="ARBA" id="ARBA00005437"/>
    </source>
</evidence>
<dbReference type="PANTHER" id="PTHR31087">
    <property type="match status" value="1"/>
</dbReference>
<gene>
    <name evidence="2" type="ORF">CB5_LOCUS24288</name>
</gene>
<protein>
    <recommendedName>
        <fullName evidence="3">Protein LURP-one-related 15-like</fullName>
    </recommendedName>
</protein>
<dbReference type="PANTHER" id="PTHR31087:SF58">
    <property type="entry name" value="OS07G0230700 PROTEIN"/>
    <property type="match status" value="1"/>
</dbReference>
<dbReference type="InterPro" id="IPR025659">
    <property type="entry name" value="Tubby-like_C"/>
</dbReference>
<dbReference type="AlphaFoldDB" id="A0A6V7QDY6"/>
<dbReference type="SUPFAM" id="SSF54518">
    <property type="entry name" value="Tubby C-terminal domain-like"/>
    <property type="match status" value="1"/>
</dbReference>
<evidence type="ECO:0008006" key="3">
    <source>
        <dbReference type="Google" id="ProtNLM"/>
    </source>
</evidence>
<dbReference type="EMBL" id="LR862135">
    <property type="protein sequence ID" value="CAD1841077.1"/>
    <property type="molecule type" value="Genomic_DNA"/>
</dbReference>
<organism evidence="2">
    <name type="scientific">Ananas comosus var. bracteatus</name>
    <name type="common">red pineapple</name>
    <dbReference type="NCBI Taxonomy" id="296719"/>
    <lineage>
        <taxon>Eukaryota</taxon>
        <taxon>Viridiplantae</taxon>
        <taxon>Streptophyta</taxon>
        <taxon>Embryophyta</taxon>
        <taxon>Tracheophyta</taxon>
        <taxon>Spermatophyta</taxon>
        <taxon>Magnoliopsida</taxon>
        <taxon>Liliopsida</taxon>
        <taxon>Poales</taxon>
        <taxon>Bromeliaceae</taxon>
        <taxon>Bromelioideae</taxon>
        <taxon>Ananas</taxon>
    </lineage>
</organism>